<dbReference type="Pfam" id="PF01455">
    <property type="entry name" value="HupF_HypC"/>
    <property type="match status" value="1"/>
</dbReference>
<protein>
    <recommendedName>
        <fullName evidence="4">HypC/HybG/HupF family hydrogenase formation chaperone</fullName>
    </recommendedName>
</protein>
<sequence length="76" mass="8514">MCLTIPVRIKKVEGTTAELFDGRKVSIVLLIGQEKGLPAETRRRRVKAGDWVLTNADLALAKISTKEAKEINNYFK</sequence>
<accession>A0A1G1Y1F9</accession>
<organism evidence="2 3">
    <name type="scientific">Candidatus Buchananbacteria bacterium RIFCSPHIGHO2_01_FULL_39_8</name>
    <dbReference type="NCBI Taxonomy" id="1797533"/>
    <lineage>
        <taxon>Bacteria</taxon>
        <taxon>Candidatus Buchananiibacteriota</taxon>
    </lineage>
</organism>
<dbReference type="STRING" id="1797533.A2731_01545"/>
<dbReference type="AlphaFoldDB" id="A0A1G1Y1F9"/>
<dbReference type="Proteomes" id="UP000176241">
    <property type="component" value="Unassembled WGS sequence"/>
</dbReference>
<name>A0A1G1Y1F9_9BACT</name>
<proteinExistence type="inferred from homology"/>
<dbReference type="Gene3D" id="2.30.30.140">
    <property type="match status" value="1"/>
</dbReference>
<dbReference type="SUPFAM" id="SSF159127">
    <property type="entry name" value="HupF/HypC-like"/>
    <property type="match status" value="1"/>
</dbReference>
<dbReference type="EMBL" id="MHIC01000003">
    <property type="protein sequence ID" value="OGY46138.1"/>
    <property type="molecule type" value="Genomic_DNA"/>
</dbReference>
<dbReference type="InterPro" id="IPR001109">
    <property type="entry name" value="Hydrogenase_HupF/HypC"/>
</dbReference>
<gene>
    <name evidence="2" type="ORF">A2731_01545</name>
</gene>
<evidence type="ECO:0000313" key="3">
    <source>
        <dbReference type="Proteomes" id="UP000176241"/>
    </source>
</evidence>
<comment type="similarity">
    <text evidence="1">Belongs to the HupF/HypC family.</text>
</comment>
<comment type="caution">
    <text evidence="2">The sequence shown here is derived from an EMBL/GenBank/DDBJ whole genome shotgun (WGS) entry which is preliminary data.</text>
</comment>
<evidence type="ECO:0000256" key="1">
    <source>
        <dbReference type="ARBA" id="ARBA00006018"/>
    </source>
</evidence>
<evidence type="ECO:0008006" key="4">
    <source>
        <dbReference type="Google" id="ProtNLM"/>
    </source>
</evidence>
<reference evidence="2 3" key="1">
    <citation type="journal article" date="2016" name="Nat. Commun.">
        <title>Thousands of microbial genomes shed light on interconnected biogeochemical processes in an aquifer system.</title>
        <authorList>
            <person name="Anantharaman K."/>
            <person name="Brown C.T."/>
            <person name="Hug L.A."/>
            <person name="Sharon I."/>
            <person name="Castelle C.J."/>
            <person name="Probst A.J."/>
            <person name="Thomas B.C."/>
            <person name="Singh A."/>
            <person name="Wilkins M.J."/>
            <person name="Karaoz U."/>
            <person name="Brodie E.L."/>
            <person name="Williams K.H."/>
            <person name="Hubbard S.S."/>
            <person name="Banfield J.F."/>
        </authorList>
    </citation>
    <scope>NUCLEOTIDE SEQUENCE [LARGE SCALE GENOMIC DNA]</scope>
</reference>
<evidence type="ECO:0000313" key="2">
    <source>
        <dbReference type="EMBL" id="OGY46138.1"/>
    </source>
</evidence>